<dbReference type="Gene3D" id="1.20.920.10">
    <property type="entry name" value="Bromodomain-like"/>
    <property type="match status" value="1"/>
</dbReference>
<proteinExistence type="predicted"/>
<dbReference type="Gramene" id="TRITD2Av1G074100.3">
    <property type="protein sequence ID" value="TRITD2Av1G074100.3"/>
    <property type="gene ID" value="TRITD2Av1G074100"/>
</dbReference>
<feature type="compositionally biased region" description="Polar residues" evidence="3">
    <location>
        <begin position="127"/>
        <end position="139"/>
    </location>
</feature>
<dbReference type="AlphaFoldDB" id="A0A9R1R5D1"/>
<keyword evidence="6" id="KW-1185">Reference proteome</keyword>
<dbReference type="PROSITE" id="PS50014">
    <property type="entry name" value="BROMODOMAIN_2"/>
    <property type="match status" value="1"/>
</dbReference>
<dbReference type="InterPro" id="IPR036427">
    <property type="entry name" value="Bromodomain-like_sf"/>
</dbReference>
<dbReference type="InterPro" id="IPR001487">
    <property type="entry name" value="Bromodomain"/>
</dbReference>
<name>A0A9R1R5D1_TRITD</name>
<dbReference type="EMBL" id="LT934113">
    <property type="protein sequence ID" value="VAH28926.1"/>
    <property type="molecule type" value="Genomic_DNA"/>
</dbReference>
<reference evidence="5 6" key="1">
    <citation type="submission" date="2017-09" db="EMBL/GenBank/DDBJ databases">
        <authorList>
            <consortium name="International Durum Wheat Genome Sequencing Consortium (IDWGSC)"/>
            <person name="Milanesi L."/>
        </authorList>
    </citation>
    <scope>NUCLEOTIDE SEQUENCE [LARGE SCALE GENOMIC DNA]</scope>
    <source>
        <strain evidence="6">cv. Svevo</strain>
    </source>
</reference>
<organism evidence="5 6">
    <name type="scientific">Triticum turgidum subsp. durum</name>
    <name type="common">Durum wheat</name>
    <name type="synonym">Triticum durum</name>
    <dbReference type="NCBI Taxonomy" id="4567"/>
    <lineage>
        <taxon>Eukaryota</taxon>
        <taxon>Viridiplantae</taxon>
        <taxon>Streptophyta</taxon>
        <taxon>Embryophyta</taxon>
        <taxon>Tracheophyta</taxon>
        <taxon>Spermatophyta</taxon>
        <taxon>Magnoliopsida</taxon>
        <taxon>Liliopsida</taxon>
        <taxon>Poales</taxon>
        <taxon>Poaceae</taxon>
        <taxon>BOP clade</taxon>
        <taxon>Pooideae</taxon>
        <taxon>Triticodae</taxon>
        <taxon>Triticeae</taxon>
        <taxon>Triticinae</taxon>
        <taxon>Triticum</taxon>
    </lineage>
</organism>
<evidence type="ECO:0000313" key="6">
    <source>
        <dbReference type="Proteomes" id="UP000324705"/>
    </source>
</evidence>
<accession>A0A9R1R5D1</accession>
<keyword evidence="1 2" id="KW-0103">Bromodomain</keyword>
<protein>
    <recommendedName>
        <fullName evidence="4">Bromo domain-containing protein</fullName>
    </recommendedName>
</protein>
<feature type="compositionally biased region" description="Polar residues" evidence="3">
    <location>
        <begin position="514"/>
        <end position="524"/>
    </location>
</feature>
<evidence type="ECO:0000313" key="5">
    <source>
        <dbReference type="EMBL" id="VAH28926.1"/>
    </source>
</evidence>
<dbReference type="Pfam" id="PF00439">
    <property type="entry name" value="Bromodomain"/>
    <property type="match status" value="1"/>
</dbReference>
<dbReference type="CDD" id="cd04369">
    <property type="entry name" value="Bromodomain"/>
    <property type="match status" value="1"/>
</dbReference>
<evidence type="ECO:0000256" key="2">
    <source>
        <dbReference type="PROSITE-ProRule" id="PRU00035"/>
    </source>
</evidence>
<feature type="region of interest" description="Disordered" evidence="3">
    <location>
        <begin position="473"/>
        <end position="583"/>
    </location>
</feature>
<dbReference type="SMART" id="SM00297">
    <property type="entry name" value="BROMO"/>
    <property type="match status" value="1"/>
</dbReference>
<feature type="compositionally biased region" description="Low complexity" evidence="3">
    <location>
        <begin position="477"/>
        <end position="490"/>
    </location>
</feature>
<dbReference type="PANTHER" id="PTHR37888">
    <property type="entry name" value="DNA-BINDING BROMODOMAIN-CONTAINING PROTEIN"/>
    <property type="match status" value="1"/>
</dbReference>
<evidence type="ECO:0000259" key="4">
    <source>
        <dbReference type="PROSITE" id="PS50014"/>
    </source>
</evidence>
<sequence>MPPRPKKKGDRFPRCPGEGAPRPMVVVVVKQEQDDDAAAAAWGTWEELRARSPCSFSPKECEAKFSEIQARYSACDAWFEELRKQRVAELKRELRKSESFIGSLQSVIESLSNSKHDNGNNLGCHTESCSHTENAADTTSSSKELSKDRSSAASFTEEASNSQKSQKVQNTSAETLSKPHAEKKLCAKDGLLWGSRKKRGLRDKRAILMAVDSSRDGENTSTPCIQGEGSSEGCMKKLKTPKIEPGVSVCKAPCVQREVPSEGCIKELKTPKIEPGVSVREGAKPKLADIMNSISAQGDCKMLQHQIDIQRKRARYKKMIRQHMDFRILRSKIKSGAISSAKELLKDMLVFVNNVLTFFPKATLEHMAAIELRGLICKTWQQSSVVLSMNCEAAGIASDPVIKKTKARIASGPVIKKTAAEPVLKKTMAAIASEPVIKKTVAGIASEPVMKKTGAGIACEAVIKKTAARVASDPISKKAAAGATSAPASKKISRTLPPIRHVPRDAKRSKVSSRETGSTVSQGESETRDVPAVAAAAAEEETVERSAPAAKKRGVGRPPKSGQKRAAPPPQDSPSKGRKRSRR</sequence>
<feature type="compositionally biased region" description="Polar residues" evidence="3">
    <location>
        <begin position="152"/>
        <end position="175"/>
    </location>
</feature>
<dbReference type="PANTHER" id="PTHR37888:SF4">
    <property type="entry name" value="OS07G0565300 PROTEIN"/>
    <property type="match status" value="1"/>
</dbReference>
<gene>
    <name evidence="5" type="ORF">TRITD_2Av1G074100</name>
</gene>
<feature type="region of interest" description="Disordered" evidence="3">
    <location>
        <begin position="127"/>
        <end position="180"/>
    </location>
</feature>
<feature type="domain" description="Bromo" evidence="4">
    <location>
        <begin position="295"/>
        <end position="366"/>
    </location>
</feature>
<dbReference type="SUPFAM" id="SSF47370">
    <property type="entry name" value="Bromodomain"/>
    <property type="match status" value="1"/>
</dbReference>
<evidence type="ECO:0000256" key="1">
    <source>
        <dbReference type="ARBA" id="ARBA00023117"/>
    </source>
</evidence>
<evidence type="ECO:0000256" key="3">
    <source>
        <dbReference type="SAM" id="MobiDB-lite"/>
    </source>
</evidence>
<feature type="region of interest" description="Disordered" evidence="3">
    <location>
        <begin position="1"/>
        <end position="21"/>
    </location>
</feature>
<dbReference type="Proteomes" id="UP000324705">
    <property type="component" value="Chromosome 2A"/>
</dbReference>